<dbReference type="PANTHER" id="PTHR43884">
    <property type="entry name" value="ACYL-COA DEHYDROGENASE"/>
    <property type="match status" value="1"/>
</dbReference>
<dbReference type="InterPro" id="IPR037069">
    <property type="entry name" value="AcylCoA_DH/ox_N_sf"/>
</dbReference>
<dbReference type="Pfam" id="PF21343">
    <property type="entry name" value="ACAD9-ACADV_C"/>
    <property type="match status" value="1"/>
</dbReference>
<evidence type="ECO:0000256" key="10">
    <source>
        <dbReference type="ARBA" id="ARBA00023002"/>
    </source>
</evidence>
<dbReference type="FunFam" id="1.20.140.10:FF:000008">
    <property type="entry name" value="acyl-CoA dehydrogenase family member 9, mitochondrial"/>
    <property type="match status" value="1"/>
</dbReference>
<evidence type="ECO:0000259" key="19">
    <source>
        <dbReference type="Pfam" id="PF00441"/>
    </source>
</evidence>
<evidence type="ECO:0000256" key="14">
    <source>
        <dbReference type="ARBA" id="ARBA00049038"/>
    </source>
</evidence>
<comment type="catalytic activity">
    <reaction evidence="13">
        <text>oxidized [electron-transfer flavoprotein] + hexadecanoyl-CoA + H(+) = (2E)-hexadecenoyl-CoA + reduced [electron-transfer flavoprotein]</text>
        <dbReference type="Rhea" id="RHEA:43448"/>
        <dbReference type="Rhea" id="RHEA-COMP:10685"/>
        <dbReference type="Rhea" id="RHEA-COMP:10686"/>
        <dbReference type="ChEBI" id="CHEBI:15378"/>
        <dbReference type="ChEBI" id="CHEBI:57379"/>
        <dbReference type="ChEBI" id="CHEBI:57692"/>
        <dbReference type="ChEBI" id="CHEBI:58307"/>
        <dbReference type="ChEBI" id="CHEBI:61526"/>
    </reaction>
    <physiologicalReaction direction="left-to-right" evidence="13">
        <dbReference type="Rhea" id="RHEA:43449"/>
    </physiologicalReaction>
</comment>
<evidence type="ECO:0000256" key="6">
    <source>
        <dbReference type="ARBA" id="ARBA00022792"/>
    </source>
</evidence>
<evidence type="ECO:0000256" key="7">
    <source>
        <dbReference type="ARBA" id="ARBA00022827"/>
    </source>
</evidence>
<evidence type="ECO:0000256" key="8">
    <source>
        <dbReference type="ARBA" id="ARBA00022946"/>
    </source>
</evidence>
<dbReference type="Gene3D" id="1.10.540.10">
    <property type="entry name" value="Acyl-CoA dehydrogenase/oxidase, N-terminal domain"/>
    <property type="match status" value="1"/>
</dbReference>
<dbReference type="FunFam" id="2.40.110.10:FF:000006">
    <property type="entry name" value="very long-chain specific acyl-CoA dehydrogenase, mitochondrial"/>
    <property type="match status" value="1"/>
</dbReference>
<evidence type="ECO:0000256" key="3">
    <source>
        <dbReference type="ARBA" id="ARBA00009347"/>
    </source>
</evidence>
<dbReference type="SUPFAM" id="SSF47203">
    <property type="entry name" value="Acyl-CoA dehydrogenase C-terminal domain-like"/>
    <property type="match status" value="1"/>
</dbReference>
<dbReference type="SUPFAM" id="SSF56645">
    <property type="entry name" value="Acyl-CoA dehydrogenase NM domain-like"/>
    <property type="match status" value="1"/>
</dbReference>
<reference evidence="23" key="1">
    <citation type="journal article" date="2023" name="Mol. Biol. Evol.">
        <title>Third-Generation Sequencing Reveals the Adaptive Role of the Epigenome in Three Deep-Sea Polychaetes.</title>
        <authorList>
            <person name="Perez M."/>
            <person name="Aroh O."/>
            <person name="Sun Y."/>
            <person name="Lan Y."/>
            <person name="Juniper S.K."/>
            <person name="Young C.R."/>
            <person name="Angers B."/>
            <person name="Qian P.Y."/>
        </authorList>
    </citation>
    <scope>NUCLEOTIDE SEQUENCE</scope>
    <source>
        <strain evidence="23">R07B-5</strain>
    </source>
</reference>
<keyword evidence="7 17" id="KW-0274">FAD</keyword>
<dbReference type="Proteomes" id="UP001209878">
    <property type="component" value="Unassembled WGS sequence"/>
</dbReference>
<keyword evidence="4" id="KW-0597">Phosphoprotein</keyword>
<keyword evidence="11" id="KW-0496">Mitochondrion</keyword>
<dbReference type="EMBL" id="JAODUO010000154">
    <property type="protein sequence ID" value="KAK2187793.1"/>
    <property type="molecule type" value="Genomic_DNA"/>
</dbReference>
<name>A0AAD9P444_RIDPI</name>
<dbReference type="InterPro" id="IPR006091">
    <property type="entry name" value="Acyl-CoA_Oxase/DH_mid-dom"/>
</dbReference>
<dbReference type="Pfam" id="PF00441">
    <property type="entry name" value="Acyl-CoA_dh_1"/>
    <property type="match status" value="1"/>
</dbReference>
<organism evidence="23 24">
    <name type="scientific">Ridgeia piscesae</name>
    <name type="common">Tubeworm</name>
    <dbReference type="NCBI Taxonomy" id="27915"/>
    <lineage>
        <taxon>Eukaryota</taxon>
        <taxon>Metazoa</taxon>
        <taxon>Spiralia</taxon>
        <taxon>Lophotrochozoa</taxon>
        <taxon>Annelida</taxon>
        <taxon>Polychaeta</taxon>
        <taxon>Sedentaria</taxon>
        <taxon>Canalipalpata</taxon>
        <taxon>Sabellida</taxon>
        <taxon>Siboglinidae</taxon>
        <taxon>Ridgeia</taxon>
    </lineage>
</organism>
<dbReference type="InterPro" id="IPR049448">
    <property type="entry name" value="ACAD9/ACADV-like_C"/>
</dbReference>
<dbReference type="Gene3D" id="1.20.140.10">
    <property type="entry name" value="Butyryl-CoA Dehydrogenase, subunit A, domain 3"/>
    <property type="match status" value="2"/>
</dbReference>
<dbReference type="Gene3D" id="2.40.110.10">
    <property type="entry name" value="Butyryl-CoA Dehydrogenase, subunit A, domain 2"/>
    <property type="match status" value="1"/>
</dbReference>
<evidence type="ECO:0000256" key="4">
    <source>
        <dbReference type="ARBA" id="ARBA00022553"/>
    </source>
</evidence>
<comment type="similarity">
    <text evidence="3 17">Belongs to the acyl-CoA dehydrogenase family.</text>
</comment>
<keyword evidence="10 17" id="KW-0560">Oxidoreductase</keyword>
<keyword evidence="24" id="KW-1185">Reference proteome</keyword>
<keyword evidence="5 17" id="KW-0285">Flavoprotein</keyword>
<evidence type="ECO:0000256" key="11">
    <source>
        <dbReference type="ARBA" id="ARBA00023128"/>
    </source>
</evidence>
<dbReference type="PANTHER" id="PTHR43884:SF9">
    <property type="entry name" value="COMPLEX I ASSEMBLY FACTOR ACAD9, MITOCHONDRIAL"/>
    <property type="match status" value="1"/>
</dbReference>
<evidence type="ECO:0000256" key="13">
    <source>
        <dbReference type="ARBA" id="ARBA00047916"/>
    </source>
</evidence>
<evidence type="ECO:0000256" key="5">
    <source>
        <dbReference type="ARBA" id="ARBA00022630"/>
    </source>
</evidence>
<dbReference type="InterPro" id="IPR006089">
    <property type="entry name" value="Acyl-CoA_DH_CS"/>
</dbReference>
<evidence type="ECO:0000259" key="22">
    <source>
        <dbReference type="Pfam" id="PF21343"/>
    </source>
</evidence>
<evidence type="ECO:0000256" key="17">
    <source>
        <dbReference type="RuleBase" id="RU362125"/>
    </source>
</evidence>
<evidence type="ECO:0008006" key="25">
    <source>
        <dbReference type="Google" id="ProtNLM"/>
    </source>
</evidence>
<gene>
    <name evidence="23" type="ORF">NP493_154g04015</name>
</gene>
<dbReference type="InterPro" id="IPR013786">
    <property type="entry name" value="AcylCoA_DH/ox_N"/>
</dbReference>
<keyword evidence="12" id="KW-0472">Membrane</keyword>
<evidence type="ECO:0000256" key="12">
    <source>
        <dbReference type="ARBA" id="ARBA00023136"/>
    </source>
</evidence>
<feature type="domain" description="Acyl-CoA oxidase/dehydrogenase middle" evidence="20">
    <location>
        <begin position="204"/>
        <end position="304"/>
    </location>
</feature>
<feature type="domain" description="Acyl-CoA dehydrogenase/oxidase N-terminal" evidence="21">
    <location>
        <begin position="96"/>
        <end position="200"/>
    </location>
</feature>
<dbReference type="InterPro" id="IPR036250">
    <property type="entry name" value="AcylCo_DH-like_C"/>
</dbReference>
<evidence type="ECO:0000259" key="21">
    <source>
        <dbReference type="Pfam" id="PF02771"/>
    </source>
</evidence>
<keyword evidence="9" id="KW-0007">Acetylation</keyword>
<accession>A0AAD9P444</accession>
<keyword evidence="6" id="KW-0999">Mitochondrion inner membrane</keyword>
<comment type="catalytic activity">
    <reaction evidence="15">
        <text>eicosanoyl-CoA + oxidized [electron-transfer flavoprotein] + H(+) = (2E)-eicosenoyl-CoA + reduced [electron-transfer flavoprotein]</text>
        <dbReference type="Rhea" id="RHEA:47236"/>
        <dbReference type="Rhea" id="RHEA-COMP:10685"/>
        <dbReference type="Rhea" id="RHEA-COMP:10686"/>
        <dbReference type="ChEBI" id="CHEBI:15378"/>
        <dbReference type="ChEBI" id="CHEBI:57380"/>
        <dbReference type="ChEBI" id="CHEBI:57692"/>
        <dbReference type="ChEBI" id="CHEBI:58307"/>
        <dbReference type="ChEBI" id="CHEBI:74691"/>
    </reaction>
    <physiologicalReaction direction="left-to-right" evidence="15">
        <dbReference type="Rhea" id="RHEA:47237"/>
    </physiologicalReaction>
</comment>
<evidence type="ECO:0000256" key="16">
    <source>
        <dbReference type="ARBA" id="ARBA00049224"/>
    </source>
</evidence>
<dbReference type="InterPro" id="IPR046373">
    <property type="entry name" value="Acyl-CoA_Oxase/DH_mid-dom_sf"/>
</dbReference>
<dbReference type="GO" id="GO:0050660">
    <property type="term" value="F:flavin adenine dinucleotide binding"/>
    <property type="evidence" value="ECO:0007669"/>
    <property type="project" value="InterPro"/>
</dbReference>
<evidence type="ECO:0000256" key="18">
    <source>
        <dbReference type="SAM" id="MobiDB-lite"/>
    </source>
</evidence>
<feature type="domain" description="ACAD9/ACADV-like C-terminal" evidence="22">
    <location>
        <begin position="522"/>
        <end position="638"/>
    </location>
</feature>
<feature type="domain" description="Acyl-CoA dehydrogenase/oxidase C-terminal" evidence="19">
    <location>
        <begin position="317"/>
        <end position="464"/>
    </location>
</feature>
<dbReference type="GO" id="GO:0005743">
    <property type="term" value="C:mitochondrial inner membrane"/>
    <property type="evidence" value="ECO:0007669"/>
    <property type="project" value="UniProtKB-SubCell"/>
</dbReference>
<comment type="catalytic activity">
    <reaction evidence="16">
        <text>octadecanoyl-CoA + oxidized [electron-transfer flavoprotein] + H(+) = (2E)-octadecenoyl-CoA + reduced [electron-transfer flavoprotein]</text>
        <dbReference type="Rhea" id="RHEA:47240"/>
        <dbReference type="Rhea" id="RHEA-COMP:10685"/>
        <dbReference type="Rhea" id="RHEA-COMP:10686"/>
        <dbReference type="ChEBI" id="CHEBI:15378"/>
        <dbReference type="ChEBI" id="CHEBI:57394"/>
        <dbReference type="ChEBI" id="CHEBI:57692"/>
        <dbReference type="ChEBI" id="CHEBI:58307"/>
        <dbReference type="ChEBI" id="CHEBI:71412"/>
    </reaction>
    <physiologicalReaction direction="left-to-right" evidence="16">
        <dbReference type="Rhea" id="RHEA:47241"/>
    </physiologicalReaction>
</comment>
<comment type="catalytic activity">
    <reaction evidence="14">
        <text>tetradecanoyl-CoA + oxidized [electron-transfer flavoprotein] + H(+) = (2E)-tetradecenoyl-CoA + reduced [electron-transfer flavoprotein]</text>
        <dbReference type="Rhea" id="RHEA:47316"/>
        <dbReference type="Rhea" id="RHEA-COMP:10685"/>
        <dbReference type="Rhea" id="RHEA-COMP:10686"/>
        <dbReference type="ChEBI" id="CHEBI:15378"/>
        <dbReference type="ChEBI" id="CHEBI:57385"/>
        <dbReference type="ChEBI" id="CHEBI:57692"/>
        <dbReference type="ChEBI" id="CHEBI:58307"/>
        <dbReference type="ChEBI" id="CHEBI:61405"/>
    </reaction>
    <physiologicalReaction direction="left-to-right" evidence="14">
        <dbReference type="Rhea" id="RHEA:47317"/>
    </physiologicalReaction>
</comment>
<dbReference type="PROSITE" id="PS00073">
    <property type="entry name" value="ACYL_COA_DH_2"/>
    <property type="match status" value="1"/>
</dbReference>
<dbReference type="AlphaFoldDB" id="A0AAD9P444"/>
<evidence type="ECO:0000256" key="9">
    <source>
        <dbReference type="ARBA" id="ARBA00022990"/>
    </source>
</evidence>
<comment type="cofactor">
    <cofactor evidence="1 17">
        <name>FAD</name>
        <dbReference type="ChEBI" id="CHEBI:57692"/>
    </cofactor>
</comment>
<comment type="subcellular location">
    <subcellularLocation>
        <location evidence="2">Mitochondrion inner membrane</location>
        <topology evidence="2">Peripheral membrane protein</topology>
    </subcellularLocation>
</comment>
<dbReference type="FunFam" id="1.10.540.10:FF:000001">
    <property type="entry name" value="Very long-chain-specific acyl-CoA dehydrogenase, mitochondrial"/>
    <property type="match status" value="1"/>
</dbReference>
<evidence type="ECO:0000256" key="2">
    <source>
        <dbReference type="ARBA" id="ARBA00004637"/>
    </source>
</evidence>
<sequence>MLCTKFQRITTPCHAYVHRYASGARQLRKTGLRSLSSASPAHVNQAEAGEEGIQSQSGKPRHNVPFAKNLFLGKIEQGMLVFPEALEEEQLEDLNHLIQPIEKFFAESVDSAAIDANQQIPEETLQQLKKFGLFGQRIPREYGGLGLGATESARIAEVTAADHSISVMLAAHQNAGLKGIQLCGTDAQKAQYLPRLATGEHVAAFCLTEVASGSDAACIEMKAIPSDDGQTYTLTGSKIWVSNGSAADIFTVFAKIPHKNTMGDIEQTVTAFIVERSFGGVTNGNHHETLGIRGSDTCEVNFDNTPVPAENILGGVGGGFRVAMRVLNSGRFTMGSTGAGILKRLLELSTKHAIHREQFGQKLKDFGMIQEKFARVALDVYAMESMTYMTAAIMDHYEEPDVSVESAIVKVFSSERTWQGVSDCLQVLGGRGYTKDTPIERCLRDSRIMMISEGTNEILRLYIAINCLQFAGAEIREVVKKMRDPFNNLGFLFKKTIERRKMSRKKPHFALKLYDYVHPEFGFAAEEMEKSLANFQVVVEKFLSMCTEGIAGEQMALRRLADITVDFYACTCVMARASRALSIGLKNADHEALMARTFCLQALARIEKNIEDLDITKYNNGDEMLRMVAETVFKNGGYAAEHPLTRNW</sequence>
<keyword evidence="8" id="KW-0809">Transit peptide</keyword>
<evidence type="ECO:0000256" key="15">
    <source>
        <dbReference type="ARBA" id="ARBA00049140"/>
    </source>
</evidence>
<feature type="region of interest" description="Disordered" evidence="18">
    <location>
        <begin position="34"/>
        <end position="60"/>
    </location>
</feature>
<comment type="caution">
    <text evidence="23">The sequence shown here is derived from an EMBL/GenBank/DDBJ whole genome shotgun (WGS) entry which is preliminary data.</text>
</comment>
<dbReference type="GO" id="GO:0006631">
    <property type="term" value="P:fatty acid metabolic process"/>
    <property type="evidence" value="ECO:0007669"/>
    <property type="project" value="UniProtKB-ARBA"/>
</dbReference>
<dbReference type="Pfam" id="PF02770">
    <property type="entry name" value="Acyl-CoA_dh_M"/>
    <property type="match status" value="1"/>
</dbReference>
<dbReference type="InterPro" id="IPR009075">
    <property type="entry name" value="AcylCo_DH/oxidase_C"/>
</dbReference>
<evidence type="ECO:0000313" key="24">
    <source>
        <dbReference type="Proteomes" id="UP001209878"/>
    </source>
</evidence>
<evidence type="ECO:0000313" key="23">
    <source>
        <dbReference type="EMBL" id="KAK2187793.1"/>
    </source>
</evidence>
<dbReference type="InterPro" id="IPR009100">
    <property type="entry name" value="AcylCoA_DH/oxidase_NM_dom_sf"/>
</dbReference>
<dbReference type="Pfam" id="PF02771">
    <property type="entry name" value="Acyl-CoA_dh_N"/>
    <property type="match status" value="1"/>
</dbReference>
<proteinExistence type="inferred from homology"/>
<protein>
    <recommendedName>
        <fullName evidence="25">Acyl-CoA dehydrogenase</fullName>
    </recommendedName>
</protein>
<dbReference type="GO" id="GO:0003995">
    <property type="term" value="F:acyl-CoA dehydrogenase activity"/>
    <property type="evidence" value="ECO:0007669"/>
    <property type="project" value="InterPro"/>
</dbReference>
<evidence type="ECO:0000256" key="1">
    <source>
        <dbReference type="ARBA" id="ARBA00001974"/>
    </source>
</evidence>
<evidence type="ECO:0000259" key="20">
    <source>
        <dbReference type="Pfam" id="PF02770"/>
    </source>
</evidence>